<dbReference type="PANTHER" id="PTHR43243:SF4">
    <property type="entry name" value="CATIONIC AMINO ACID TRANSPORTER 4"/>
    <property type="match status" value="1"/>
</dbReference>
<sequence length="113" mass="12907">MMSLATLYLIDRQPKSLRKLNFTVPLVPYFPAASMLFNIFLMVNLDPITWVRFLVWMALGFTMYFGYGMWHSAEEKSTLLPPKENKHAPATDDLGAEIYSSDFALGDVVTSRH</sequence>
<keyword evidence="2" id="KW-0812">Transmembrane</keyword>
<dbReference type="Pfam" id="PF13906">
    <property type="entry name" value="AA_permease_C"/>
    <property type="match status" value="1"/>
</dbReference>
<feature type="transmembrane region" description="Helical" evidence="2">
    <location>
        <begin position="49"/>
        <end position="67"/>
    </location>
</feature>
<name>A0A915IHW7_ROMCU</name>
<dbReference type="GO" id="GO:0015171">
    <property type="term" value="F:amino acid transmembrane transporter activity"/>
    <property type="evidence" value="ECO:0007669"/>
    <property type="project" value="TreeGrafter"/>
</dbReference>
<dbReference type="GO" id="GO:0005886">
    <property type="term" value="C:plasma membrane"/>
    <property type="evidence" value="ECO:0007669"/>
    <property type="project" value="TreeGrafter"/>
</dbReference>
<dbReference type="Proteomes" id="UP000887565">
    <property type="component" value="Unplaced"/>
</dbReference>
<feature type="domain" description="Cationic amino acid transporter C-terminal" evidence="3">
    <location>
        <begin position="22"/>
        <end position="72"/>
    </location>
</feature>
<reference evidence="5" key="1">
    <citation type="submission" date="2022-11" db="UniProtKB">
        <authorList>
            <consortium name="WormBaseParasite"/>
        </authorList>
    </citation>
    <scope>IDENTIFICATION</scope>
</reference>
<dbReference type="WBParaSite" id="nRc.2.0.1.t13438-RA">
    <property type="protein sequence ID" value="nRc.2.0.1.t13438-RA"/>
    <property type="gene ID" value="nRc.2.0.1.g13438"/>
</dbReference>
<keyword evidence="2" id="KW-1133">Transmembrane helix</keyword>
<keyword evidence="4" id="KW-1185">Reference proteome</keyword>
<evidence type="ECO:0000256" key="2">
    <source>
        <dbReference type="SAM" id="Phobius"/>
    </source>
</evidence>
<evidence type="ECO:0000259" key="3">
    <source>
        <dbReference type="Pfam" id="PF13906"/>
    </source>
</evidence>
<dbReference type="Gene3D" id="1.20.1740.10">
    <property type="entry name" value="Amino acid/polyamine transporter I"/>
    <property type="match status" value="1"/>
</dbReference>
<keyword evidence="2" id="KW-0472">Membrane</keyword>
<keyword evidence="1" id="KW-0813">Transport</keyword>
<feature type="transmembrane region" description="Helical" evidence="2">
    <location>
        <begin position="20"/>
        <end position="43"/>
    </location>
</feature>
<dbReference type="AlphaFoldDB" id="A0A915IHW7"/>
<accession>A0A915IHW7</accession>
<protein>
    <submittedName>
        <fullName evidence="5">Cationic amino acid transporter C-terminal domain-containing protein</fullName>
    </submittedName>
</protein>
<evidence type="ECO:0000256" key="1">
    <source>
        <dbReference type="ARBA" id="ARBA00022448"/>
    </source>
</evidence>
<organism evidence="4 5">
    <name type="scientific">Romanomermis culicivorax</name>
    <name type="common">Nematode worm</name>
    <dbReference type="NCBI Taxonomy" id="13658"/>
    <lineage>
        <taxon>Eukaryota</taxon>
        <taxon>Metazoa</taxon>
        <taxon>Ecdysozoa</taxon>
        <taxon>Nematoda</taxon>
        <taxon>Enoplea</taxon>
        <taxon>Dorylaimia</taxon>
        <taxon>Mermithida</taxon>
        <taxon>Mermithoidea</taxon>
        <taxon>Mermithidae</taxon>
        <taxon>Romanomermis</taxon>
    </lineage>
</organism>
<dbReference type="InterPro" id="IPR029485">
    <property type="entry name" value="CAT_C"/>
</dbReference>
<dbReference type="PANTHER" id="PTHR43243">
    <property type="entry name" value="INNER MEMBRANE TRANSPORTER YGJI-RELATED"/>
    <property type="match status" value="1"/>
</dbReference>
<evidence type="ECO:0000313" key="4">
    <source>
        <dbReference type="Proteomes" id="UP000887565"/>
    </source>
</evidence>
<evidence type="ECO:0000313" key="5">
    <source>
        <dbReference type="WBParaSite" id="nRc.2.0.1.t13438-RA"/>
    </source>
</evidence>
<proteinExistence type="predicted"/>